<comment type="caution">
    <text evidence="2">The sequence shown here is derived from an EMBL/GenBank/DDBJ whole genome shotgun (WGS) entry which is preliminary data.</text>
</comment>
<dbReference type="EMBL" id="BAAACA010000034">
    <property type="protein sequence ID" value="GAA0612286.1"/>
    <property type="molecule type" value="Genomic_DNA"/>
</dbReference>
<protein>
    <submittedName>
        <fullName evidence="2">Uncharacterized protein</fullName>
    </submittedName>
</protein>
<dbReference type="Proteomes" id="UP001500668">
    <property type="component" value="Unassembled WGS sequence"/>
</dbReference>
<keyword evidence="1" id="KW-0812">Transmembrane</keyword>
<dbReference type="RefSeq" id="WP_344076386.1">
    <property type="nucleotide sequence ID" value="NZ_BAAACA010000034.1"/>
</dbReference>
<name>A0ABN1GIL0_9ACTN</name>
<feature type="transmembrane region" description="Helical" evidence="1">
    <location>
        <begin position="6"/>
        <end position="23"/>
    </location>
</feature>
<organism evidence="2 3">
    <name type="scientific">Streptomyces crystallinus</name>
    <dbReference type="NCBI Taxonomy" id="68191"/>
    <lineage>
        <taxon>Bacteria</taxon>
        <taxon>Bacillati</taxon>
        <taxon>Actinomycetota</taxon>
        <taxon>Actinomycetes</taxon>
        <taxon>Kitasatosporales</taxon>
        <taxon>Streptomycetaceae</taxon>
        <taxon>Streptomyces</taxon>
    </lineage>
</organism>
<keyword evidence="1" id="KW-0472">Membrane</keyword>
<evidence type="ECO:0000256" key="1">
    <source>
        <dbReference type="SAM" id="Phobius"/>
    </source>
</evidence>
<proteinExistence type="predicted"/>
<evidence type="ECO:0000313" key="2">
    <source>
        <dbReference type="EMBL" id="GAA0612286.1"/>
    </source>
</evidence>
<keyword evidence="3" id="KW-1185">Reference proteome</keyword>
<keyword evidence="1" id="KW-1133">Transmembrane helix</keyword>
<sequence>MILRTTLVYVIVPLYFALLIASIRARRTTAAPSPCAPMPFWRAYLRSCAAFPLGCLILIGLSLVFPGRLP</sequence>
<reference evidence="2 3" key="1">
    <citation type="journal article" date="2019" name="Int. J. Syst. Evol. Microbiol.">
        <title>The Global Catalogue of Microorganisms (GCM) 10K type strain sequencing project: providing services to taxonomists for standard genome sequencing and annotation.</title>
        <authorList>
            <consortium name="The Broad Institute Genomics Platform"/>
            <consortium name="The Broad Institute Genome Sequencing Center for Infectious Disease"/>
            <person name="Wu L."/>
            <person name="Ma J."/>
        </authorList>
    </citation>
    <scope>NUCLEOTIDE SEQUENCE [LARGE SCALE GENOMIC DNA]</scope>
    <source>
        <strain evidence="2 3">JCM 5067</strain>
    </source>
</reference>
<evidence type="ECO:0000313" key="3">
    <source>
        <dbReference type="Proteomes" id="UP001500668"/>
    </source>
</evidence>
<gene>
    <name evidence="2" type="ORF">GCM10010394_47630</name>
</gene>
<accession>A0ABN1GIL0</accession>
<feature type="transmembrane region" description="Helical" evidence="1">
    <location>
        <begin position="44"/>
        <end position="65"/>
    </location>
</feature>